<proteinExistence type="predicted"/>
<accession>A0A0W0YF78</accession>
<name>A0A0W0YF78_9GAMM</name>
<evidence type="ECO:0000313" key="1">
    <source>
        <dbReference type="EMBL" id="KTD55597.1"/>
    </source>
</evidence>
<keyword evidence="2" id="KW-1185">Reference proteome</keyword>
<protein>
    <submittedName>
        <fullName evidence="1">Uncharacterized protein</fullName>
    </submittedName>
</protein>
<dbReference type="AlphaFoldDB" id="A0A0W0YF78"/>
<gene>
    <name evidence="1" type="ORF">Lsan_3149</name>
</gene>
<dbReference type="STRING" id="45074.Lsan_3149"/>
<sequence>MLLSCLLPKTNMKYYFNTLEQIQGDEAYNEKNFEQALVHYKKALSLLNQIASQRNFKPNKPFYDALAYVLSEITITKADHIMASLDDPFSYNHIQNLWEDIPSLLHEMNIIYEKIRFFELRETKKEKINITYKAVANCCESISDALIDSLNENEAPIFEQVTSALTWLTQAINYRKNAKLPIAMDLHVGYLNLLERAYKCNHEKQFLTQITAYIQENRLIHQELWPMQELEILSYQLLVATENKDEDSAAKYVKRCKKLMEDSDHIDHESLIIEDINTLISKLTNSTQTKNLKNRSRKPLQIIIEESDEELEATSMDVSTIPKRIDEIGEDMDMSLSEDSLLSDMNIDEIQTSTISQQLHTVAPHFNPLVPTSSPSSNFSMSNKATFFAPPSTPNTLTILPQRNPTDAFVKVMQEISNHYRDPKFLANLLSLIGDFYYKSRSLPFKNIPLISFEIYETVLLLDRQHSIAHARLCEIYNRSHSNKRMIDEHRHYTGATKYSSSTQGSFISIFNTAIEENMIQIETFLSINNEKQENVVNDLVLFVANNMVEKNIAGGKSQLIADFIRHSQEPMDIRLSMNN</sequence>
<dbReference type="Proteomes" id="UP000054703">
    <property type="component" value="Unassembled WGS sequence"/>
</dbReference>
<comment type="caution">
    <text evidence="1">The sequence shown here is derived from an EMBL/GenBank/DDBJ whole genome shotgun (WGS) entry which is preliminary data.</text>
</comment>
<reference evidence="1 2" key="1">
    <citation type="submission" date="2015-11" db="EMBL/GenBank/DDBJ databases">
        <title>Genomic analysis of 38 Legionella species identifies large and diverse effector repertoires.</title>
        <authorList>
            <person name="Burstein D."/>
            <person name="Amaro F."/>
            <person name="Zusman T."/>
            <person name="Lifshitz Z."/>
            <person name="Cohen O."/>
            <person name="Gilbert J.A."/>
            <person name="Pupko T."/>
            <person name="Shuman H.A."/>
            <person name="Segal G."/>
        </authorList>
    </citation>
    <scope>NUCLEOTIDE SEQUENCE [LARGE SCALE GENOMIC DNA]</scope>
    <source>
        <strain evidence="1 2">SC-63-C7</strain>
    </source>
</reference>
<evidence type="ECO:0000313" key="2">
    <source>
        <dbReference type="Proteomes" id="UP000054703"/>
    </source>
</evidence>
<dbReference type="EMBL" id="LNYU01000085">
    <property type="protein sequence ID" value="KTD55597.1"/>
    <property type="molecule type" value="Genomic_DNA"/>
</dbReference>
<organism evidence="1 2">
    <name type="scientific">Legionella santicrucis</name>
    <dbReference type="NCBI Taxonomy" id="45074"/>
    <lineage>
        <taxon>Bacteria</taxon>
        <taxon>Pseudomonadati</taxon>
        <taxon>Pseudomonadota</taxon>
        <taxon>Gammaproteobacteria</taxon>
        <taxon>Legionellales</taxon>
        <taxon>Legionellaceae</taxon>
        <taxon>Legionella</taxon>
    </lineage>
</organism>
<dbReference type="PATRIC" id="fig|45074.5.peg.3389"/>